<sequence>MVAPSSGDNNICWMRKAEFDKLTSKGDWRRRFAVWKSWNENGEYVTYTVPPGQPLKVWEGRAATQINSGAPEYSLEGGAVQIVLDPSQLKKEFTGRVRIQAGAMVMRLTTRFTRIWDCRNWKTPITGMNLRTKTDGCVTSPGMLSAGEIYFT</sequence>
<dbReference type="EMBL" id="JBFKZN010000014">
    <property type="protein sequence ID" value="MEW5291522.1"/>
    <property type="molecule type" value="Genomic_DNA"/>
</dbReference>
<accession>A0ABV3N6S6</accession>
<keyword evidence="2" id="KW-1185">Reference proteome</keyword>
<name>A0ABV3N6S6_9GAMM</name>
<evidence type="ECO:0000313" key="2">
    <source>
        <dbReference type="Proteomes" id="UP001554567"/>
    </source>
</evidence>
<evidence type="ECO:0000313" key="1">
    <source>
        <dbReference type="EMBL" id="MEW5291522.1"/>
    </source>
</evidence>
<organism evidence="1 2">
    <name type="scientific">Erwinia papayae</name>
    <dbReference type="NCBI Taxonomy" id="206499"/>
    <lineage>
        <taxon>Bacteria</taxon>
        <taxon>Pseudomonadati</taxon>
        <taxon>Pseudomonadota</taxon>
        <taxon>Gammaproteobacteria</taxon>
        <taxon>Enterobacterales</taxon>
        <taxon>Erwiniaceae</taxon>
        <taxon>Erwinia</taxon>
    </lineage>
</organism>
<protein>
    <submittedName>
        <fullName evidence="1">Uncharacterized protein</fullName>
    </submittedName>
</protein>
<dbReference type="RefSeq" id="WP_367168538.1">
    <property type="nucleotide sequence ID" value="NZ_JBFKZN010000014.1"/>
</dbReference>
<reference evidence="1 2" key="1">
    <citation type="submission" date="2024-07" db="EMBL/GenBank/DDBJ databases">
        <authorList>
            <person name="Dulla G.F.J."/>
            <person name="Delorm J.G."/>
        </authorList>
    </citation>
    <scope>NUCLEOTIDE SEQUENCE [LARGE SCALE GENOMIC DNA]</scope>
    <source>
        <strain evidence="1 2">JGD 233</strain>
    </source>
</reference>
<proteinExistence type="predicted"/>
<gene>
    <name evidence="1" type="ORF">ABW286_20475</name>
</gene>
<comment type="caution">
    <text evidence="1">The sequence shown here is derived from an EMBL/GenBank/DDBJ whole genome shotgun (WGS) entry which is preliminary data.</text>
</comment>
<dbReference type="Proteomes" id="UP001554567">
    <property type="component" value="Unassembled WGS sequence"/>
</dbReference>